<feature type="transmembrane region" description="Helical" evidence="14">
    <location>
        <begin position="289"/>
        <end position="307"/>
    </location>
</feature>
<dbReference type="InterPro" id="IPR018083">
    <property type="entry name" value="Sterol_reductase_CS"/>
</dbReference>
<accession>A0A6A6NVL3</accession>
<evidence type="ECO:0000256" key="8">
    <source>
        <dbReference type="ARBA" id="ARBA00023002"/>
    </source>
</evidence>
<evidence type="ECO:0000313" key="15">
    <source>
        <dbReference type="EMBL" id="KAF2455761.1"/>
    </source>
</evidence>
<evidence type="ECO:0000256" key="3">
    <source>
        <dbReference type="ARBA" id="ARBA00022516"/>
    </source>
</evidence>
<protein>
    <recommendedName>
        <fullName evidence="14">Delta(14)-sterol reductase</fullName>
    </recommendedName>
    <alternativeName>
        <fullName evidence="14">C-14 sterol reductase</fullName>
    </alternativeName>
    <alternativeName>
        <fullName evidence="14">Sterol C14-reductase</fullName>
    </alternativeName>
</protein>
<keyword evidence="6 14" id="KW-0752">Steroid biosynthesis</keyword>
<dbReference type="InterPro" id="IPR001171">
    <property type="entry name" value="ERG24_DHCR-like"/>
</dbReference>
<keyword evidence="12 14" id="KW-1207">Sterol metabolism</keyword>
<evidence type="ECO:0000256" key="12">
    <source>
        <dbReference type="ARBA" id="ARBA00023166"/>
    </source>
</evidence>
<dbReference type="FunFam" id="1.20.120.1630:FF:000008">
    <property type="entry name" value="C-14 sterol reductase"/>
    <property type="match status" value="1"/>
</dbReference>
<feature type="transmembrane region" description="Helical" evidence="14">
    <location>
        <begin position="119"/>
        <end position="141"/>
    </location>
</feature>
<reference evidence="15" key="1">
    <citation type="journal article" date="2020" name="Stud. Mycol.">
        <title>101 Dothideomycetes genomes: a test case for predicting lifestyles and emergence of pathogens.</title>
        <authorList>
            <person name="Haridas S."/>
            <person name="Albert R."/>
            <person name="Binder M."/>
            <person name="Bloem J."/>
            <person name="Labutti K."/>
            <person name="Salamov A."/>
            <person name="Andreopoulos B."/>
            <person name="Baker S."/>
            <person name="Barry K."/>
            <person name="Bills G."/>
            <person name="Bluhm B."/>
            <person name="Cannon C."/>
            <person name="Castanera R."/>
            <person name="Culley D."/>
            <person name="Daum C."/>
            <person name="Ezra D."/>
            <person name="Gonzalez J."/>
            <person name="Henrissat B."/>
            <person name="Kuo A."/>
            <person name="Liang C."/>
            <person name="Lipzen A."/>
            <person name="Lutzoni F."/>
            <person name="Magnuson J."/>
            <person name="Mondo S."/>
            <person name="Nolan M."/>
            <person name="Ohm R."/>
            <person name="Pangilinan J."/>
            <person name="Park H.-J."/>
            <person name="Ramirez L."/>
            <person name="Alfaro M."/>
            <person name="Sun H."/>
            <person name="Tritt A."/>
            <person name="Yoshinaga Y."/>
            <person name="Zwiers L.-H."/>
            <person name="Turgeon B."/>
            <person name="Goodwin S."/>
            <person name="Spatafora J."/>
            <person name="Crous P."/>
            <person name="Grigoriev I."/>
        </authorList>
    </citation>
    <scope>NUCLEOTIDE SEQUENCE</scope>
    <source>
        <strain evidence="15">ATCC 16933</strain>
    </source>
</reference>
<feature type="transmembrane region" description="Helical" evidence="14">
    <location>
        <begin position="21"/>
        <end position="41"/>
    </location>
</feature>
<dbReference type="Gene3D" id="1.20.120.1630">
    <property type="match status" value="1"/>
</dbReference>
<dbReference type="PROSITE" id="PS01018">
    <property type="entry name" value="STEROL_REDUCT_2"/>
    <property type="match status" value="1"/>
</dbReference>
<dbReference type="PANTHER" id="PTHR21257">
    <property type="entry name" value="DELTA(14)-STEROL REDUCTASE"/>
    <property type="match status" value="1"/>
</dbReference>
<keyword evidence="13 14" id="KW-0753">Steroid metabolism</keyword>
<dbReference type="OrthoDB" id="10262235at2759"/>
<keyword evidence="11 14" id="KW-0472">Membrane</keyword>
<evidence type="ECO:0000256" key="2">
    <source>
        <dbReference type="ARBA" id="ARBA00005402"/>
    </source>
</evidence>
<comment type="similarity">
    <text evidence="2 14">Belongs to the ERG4/ERG24 family.</text>
</comment>
<keyword evidence="10 14" id="KW-0443">Lipid metabolism</keyword>
<feature type="transmembrane region" description="Helical" evidence="14">
    <location>
        <begin position="153"/>
        <end position="173"/>
    </location>
</feature>
<feature type="transmembrane region" description="Helical" evidence="14">
    <location>
        <begin position="252"/>
        <end position="269"/>
    </location>
</feature>
<keyword evidence="7 14" id="KW-1133">Transmembrane helix</keyword>
<dbReference type="EMBL" id="MU001685">
    <property type="protein sequence ID" value="KAF2455761.1"/>
    <property type="molecule type" value="Genomic_DNA"/>
</dbReference>
<evidence type="ECO:0000256" key="1">
    <source>
        <dbReference type="ARBA" id="ARBA00004141"/>
    </source>
</evidence>
<gene>
    <name evidence="15" type="ORF">BDY21DRAFT_365019</name>
</gene>
<evidence type="ECO:0000256" key="9">
    <source>
        <dbReference type="ARBA" id="ARBA00023011"/>
    </source>
</evidence>
<evidence type="ECO:0000256" key="7">
    <source>
        <dbReference type="ARBA" id="ARBA00022989"/>
    </source>
</evidence>
<evidence type="ECO:0000256" key="10">
    <source>
        <dbReference type="ARBA" id="ARBA00023098"/>
    </source>
</evidence>
<feature type="transmembrane region" description="Helical" evidence="14">
    <location>
        <begin position="389"/>
        <end position="409"/>
    </location>
</feature>
<dbReference type="Proteomes" id="UP000799766">
    <property type="component" value="Unassembled WGS sequence"/>
</dbReference>
<evidence type="ECO:0000256" key="14">
    <source>
        <dbReference type="RuleBase" id="RU369120"/>
    </source>
</evidence>
<organism evidence="15 16">
    <name type="scientific">Lineolata rhizophorae</name>
    <dbReference type="NCBI Taxonomy" id="578093"/>
    <lineage>
        <taxon>Eukaryota</taxon>
        <taxon>Fungi</taxon>
        <taxon>Dikarya</taxon>
        <taxon>Ascomycota</taxon>
        <taxon>Pezizomycotina</taxon>
        <taxon>Dothideomycetes</taxon>
        <taxon>Dothideomycetes incertae sedis</taxon>
        <taxon>Lineolatales</taxon>
        <taxon>Lineolataceae</taxon>
        <taxon>Lineolata</taxon>
    </lineage>
</organism>
<keyword evidence="16" id="KW-1185">Reference proteome</keyword>
<comment type="subcellular location">
    <subcellularLocation>
        <location evidence="1">Membrane</location>
        <topology evidence="1">Multi-pass membrane protein</topology>
    </subcellularLocation>
</comment>
<dbReference type="AlphaFoldDB" id="A0A6A6NVL3"/>
<evidence type="ECO:0000256" key="6">
    <source>
        <dbReference type="ARBA" id="ARBA00022955"/>
    </source>
</evidence>
<keyword evidence="8 14" id="KW-0560">Oxidoreductase</keyword>
<dbReference type="GO" id="GO:0006696">
    <property type="term" value="P:ergosterol biosynthetic process"/>
    <property type="evidence" value="ECO:0007669"/>
    <property type="project" value="TreeGrafter"/>
</dbReference>
<keyword evidence="9 14" id="KW-0756">Sterol biosynthesis</keyword>
<dbReference type="GO" id="GO:0050613">
    <property type="term" value="F:Delta14-sterol reductase activity"/>
    <property type="evidence" value="ECO:0007669"/>
    <property type="project" value="UniProtKB-ARBA"/>
</dbReference>
<evidence type="ECO:0000256" key="11">
    <source>
        <dbReference type="ARBA" id="ARBA00023136"/>
    </source>
</evidence>
<dbReference type="PANTHER" id="PTHR21257:SF52">
    <property type="entry name" value="DELTA(14)-STEROL REDUCTASE TM7SF2"/>
    <property type="match status" value="1"/>
</dbReference>
<feature type="transmembrane region" description="Helical" evidence="14">
    <location>
        <begin position="81"/>
        <end position="99"/>
    </location>
</feature>
<evidence type="ECO:0000256" key="13">
    <source>
        <dbReference type="ARBA" id="ARBA00023221"/>
    </source>
</evidence>
<keyword evidence="4 14" id="KW-0812">Transmembrane</keyword>
<sequence length="481" mass="52639">MARDKSSSSAPEKHGYEFGGPIGALGISLGSPFVAYVLAFACNDVSGCPAPSLLHPSSLTLDKLKADVGWHGPSTLLNGQAFLATLGYYLLSLATYALLPATEVEGVELRSGGRLKYRLNAFSSALFICSLLAAGTLAQGADFPVWPFIWDNFIPLLTSNLIIANLLATFVYVRSFSVPATPNPARRELAAGGHSGNMVYDWFIGRELNPRVSLPVFGEVDIKAFMELRPGMLGWVVLDLAFVARQYRAHGVVTDSILLVVFSQAVYVFDALYMEPAILTTVDVIGDGFGFMLAFGDLVWVPFVYCVQARYLAMHPVALGPWGVAAVLAVQGSGYALFRAANNEKNRFRTDPADPKVSHLAYMETAAGSKLLTGGWWGTARHVNYLGDWLMSWAYALPTGLAGFVVRYGTPAPGGAPVRLGLDPGDARGWGMLVTYFYLAYFAVLLVHRERRDEEKCRRKYGADWDEYCRRVRWRIVPGVY</sequence>
<dbReference type="PROSITE" id="PS01017">
    <property type="entry name" value="STEROL_REDUCT_1"/>
    <property type="match status" value="1"/>
</dbReference>
<dbReference type="GO" id="GO:0005789">
    <property type="term" value="C:endoplasmic reticulum membrane"/>
    <property type="evidence" value="ECO:0007669"/>
    <property type="project" value="TreeGrafter"/>
</dbReference>
<name>A0A6A6NVL3_9PEZI</name>
<proteinExistence type="inferred from homology"/>
<feature type="transmembrane region" description="Helical" evidence="14">
    <location>
        <begin position="429"/>
        <end position="448"/>
    </location>
</feature>
<evidence type="ECO:0000256" key="4">
    <source>
        <dbReference type="ARBA" id="ARBA00022692"/>
    </source>
</evidence>
<evidence type="ECO:0000313" key="16">
    <source>
        <dbReference type="Proteomes" id="UP000799766"/>
    </source>
</evidence>
<dbReference type="Pfam" id="PF01222">
    <property type="entry name" value="ERG4_ERG24"/>
    <property type="match status" value="1"/>
</dbReference>
<keyword evidence="5" id="KW-0521">NADP</keyword>
<keyword evidence="3 14" id="KW-0444">Lipid biosynthesis</keyword>
<evidence type="ECO:0000256" key="5">
    <source>
        <dbReference type="ARBA" id="ARBA00022857"/>
    </source>
</evidence>